<gene>
    <name evidence="2" type="ORF">ACFPP6_32495</name>
</gene>
<keyword evidence="3" id="KW-1185">Reference proteome</keyword>
<dbReference type="EMBL" id="JBHSKJ010000026">
    <property type="protein sequence ID" value="MFC5149383.1"/>
    <property type="molecule type" value="Genomic_DNA"/>
</dbReference>
<keyword evidence="1" id="KW-0472">Membrane</keyword>
<evidence type="ECO:0000313" key="2">
    <source>
        <dbReference type="EMBL" id="MFC5149383.1"/>
    </source>
</evidence>
<feature type="transmembrane region" description="Helical" evidence="1">
    <location>
        <begin position="299"/>
        <end position="320"/>
    </location>
</feature>
<protein>
    <submittedName>
        <fullName evidence="2">Transporter</fullName>
    </submittedName>
</protein>
<organism evidence="2 3">
    <name type="scientific">Streptomyces aureoversilis</name>
    <dbReference type="NCBI Taxonomy" id="67277"/>
    <lineage>
        <taxon>Bacteria</taxon>
        <taxon>Bacillati</taxon>
        <taxon>Actinomycetota</taxon>
        <taxon>Actinomycetes</taxon>
        <taxon>Kitasatosporales</taxon>
        <taxon>Streptomycetaceae</taxon>
        <taxon>Streptomyces</taxon>
    </lineage>
</organism>
<evidence type="ECO:0000313" key="3">
    <source>
        <dbReference type="Proteomes" id="UP001596222"/>
    </source>
</evidence>
<accession>A0ABW0A9U1</accession>
<reference evidence="3" key="1">
    <citation type="journal article" date="2019" name="Int. J. Syst. Evol. Microbiol.">
        <title>The Global Catalogue of Microorganisms (GCM) 10K type strain sequencing project: providing services to taxonomists for standard genome sequencing and annotation.</title>
        <authorList>
            <consortium name="The Broad Institute Genomics Platform"/>
            <consortium name="The Broad Institute Genome Sequencing Center for Infectious Disease"/>
            <person name="Wu L."/>
            <person name="Ma J."/>
        </authorList>
    </citation>
    <scope>NUCLEOTIDE SEQUENCE [LARGE SCALE GENOMIC DNA]</scope>
    <source>
        <strain evidence="3">CGMCC 4.1641</strain>
    </source>
</reference>
<feature type="transmembrane region" description="Helical" evidence="1">
    <location>
        <begin position="170"/>
        <end position="192"/>
    </location>
</feature>
<feature type="transmembrane region" description="Helical" evidence="1">
    <location>
        <begin position="199"/>
        <end position="217"/>
    </location>
</feature>
<sequence>MKGTLWLAWRQQRALILTGAAVLLAVTAWVVVMRMDMTDFISSHHIDTAACKGWDGDCQDGATGEAARKLLDDNSGPLRTLGSLSTAVPVLIGIFWGAPLIGRELESGTWKLALTQGVGVGRWFVTRFGLAALCTVFGSAVLAALVAWWWSPIANMLNGLYWHDGYIFNATGPAAVACAFFGLAAGTAAGLLIRRTLPAMAAVLGAVVAVRFALNSFRSDWFAPQVWLSQGDAPRRAIGSGWSTGEFGFVDAAGRKHAIADACPWGEGLPDLKTCMAQKGFTGRYRTVYPSSDFWSFQWIETGVFLGLAAALIAVICIVLKRRPLP</sequence>
<evidence type="ECO:0000256" key="1">
    <source>
        <dbReference type="SAM" id="Phobius"/>
    </source>
</evidence>
<feature type="transmembrane region" description="Helical" evidence="1">
    <location>
        <begin position="123"/>
        <end position="150"/>
    </location>
</feature>
<keyword evidence="1" id="KW-1133">Transmembrane helix</keyword>
<comment type="caution">
    <text evidence="2">The sequence shown here is derived from an EMBL/GenBank/DDBJ whole genome shotgun (WGS) entry which is preliminary data.</text>
</comment>
<dbReference type="Proteomes" id="UP001596222">
    <property type="component" value="Unassembled WGS sequence"/>
</dbReference>
<name>A0ABW0A9U1_9ACTN</name>
<dbReference type="RefSeq" id="WP_382049939.1">
    <property type="nucleotide sequence ID" value="NZ_JBHSKJ010000026.1"/>
</dbReference>
<proteinExistence type="predicted"/>
<keyword evidence="1" id="KW-0812">Transmembrane</keyword>
<feature type="transmembrane region" description="Helical" evidence="1">
    <location>
        <begin position="81"/>
        <end position="102"/>
    </location>
</feature>